<gene>
    <name evidence="5" type="ORF">PDIGIT_LOCUS4388</name>
</gene>
<dbReference type="InterPro" id="IPR027417">
    <property type="entry name" value="P-loop_NTPase"/>
</dbReference>
<accession>A0A9W4U8E5</accession>
<keyword evidence="6" id="KW-1185">Reference proteome</keyword>
<feature type="domain" description="DUF7708" evidence="3">
    <location>
        <begin position="75"/>
        <end position="192"/>
    </location>
</feature>
<dbReference type="Pfam" id="PF24883">
    <property type="entry name" value="NPHP3_N"/>
    <property type="match status" value="1"/>
</dbReference>
<dbReference type="SUPFAM" id="SSF52540">
    <property type="entry name" value="P-loop containing nucleoside triphosphate hydrolases"/>
    <property type="match status" value="1"/>
</dbReference>
<keyword evidence="1" id="KW-0677">Repeat</keyword>
<dbReference type="EMBL" id="CAOQHR010000002">
    <property type="protein sequence ID" value="CAI6331083.1"/>
    <property type="molecule type" value="Genomic_DNA"/>
</dbReference>
<dbReference type="PANTHER" id="PTHR10039">
    <property type="entry name" value="AMELOGENIN"/>
    <property type="match status" value="1"/>
</dbReference>
<evidence type="ECO:0000313" key="5">
    <source>
        <dbReference type="EMBL" id="CAI6331083.1"/>
    </source>
</evidence>
<evidence type="ECO:0000256" key="2">
    <source>
        <dbReference type="SAM" id="MobiDB-lite"/>
    </source>
</evidence>
<dbReference type="Gene3D" id="3.40.50.300">
    <property type="entry name" value="P-loop containing nucleotide triphosphate hydrolases"/>
    <property type="match status" value="1"/>
</dbReference>
<dbReference type="Pfam" id="PF24809">
    <property type="entry name" value="DUF7708"/>
    <property type="match status" value="1"/>
</dbReference>
<feature type="region of interest" description="Disordered" evidence="2">
    <location>
        <begin position="761"/>
        <end position="781"/>
    </location>
</feature>
<dbReference type="Proteomes" id="UP001152607">
    <property type="component" value="Unassembled WGS sequence"/>
</dbReference>
<feature type="domain" description="Nephrocystin 3-like N-terminal" evidence="4">
    <location>
        <begin position="287"/>
        <end position="460"/>
    </location>
</feature>
<comment type="caution">
    <text evidence="5">The sequence shown here is derived from an EMBL/GenBank/DDBJ whole genome shotgun (WGS) entry which is preliminary data.</text>
</comment>
<dbReference type="InterPro" id="IPR056884">
    <property type="entry name" value="NPHP3-like_N"/>
</dbReference>
<reference evidence="5" key="1">
    <citation type="submission" date="2023-01" db="EMBL/GenBank/DDBJ databases">
        <authorList>
            <person name="Van Ghelder C."/>
            <person name="Rancurel C."/>
        </authorList>
    </citation>
    <scope>NUCLEOTIDE SEQUENCE</scope>
    <source>
        <strain evidence="5">CNCM I-4278</strain>
    </source>
</reference>
<name>A0A9W4U8E5_9PLEO</name>
<proteinExistence type="predicted"/>
<evidence type="ECO:0000256" key="1">
    <source>
        <dbReference type="ARBA" id="ARBA00022737"/>
    </source>
</evidence>
<dbReference type="Pfam" id="PF23397">
    <property type="entry name" value="DUF7104"/>
    <property type="match status" value="3"/>
</dbReference>
<sequence length="1291" mass="147637">MAQLAVRPDHPIDFWARAAHKLSDRDKQHFNLNRPDKLNILAELYADAERCRQRSLENRWKYTRKNGETVIIRDVLEKIIRWVDMFKQVGDVAVQYDPVHASLPWAGVRFLLQIAVNDINKYASVVEDLARIAELICRFHLTEQLYLWGTTTAVKELEKAIIILYTKILELLCKLKRYLEQRTLKRTMKSALLTDKDLGSNWKEVEEAEGHVDRCISLVDRSDDMKNHEKLLDLLARINQPLRRMDNNLRYMHDDLETMKRTRIVQWLSPEPYLQHHKQALQGVLPGTGQWLLSDPVFKAWIDDSASSILWLHGIPGSGKSKLVSVVIQDAMARYEAGNTPHPVFFYCSRNPTEPTRSDPQAILASLARQLSCIEPGKPLLKPTVDLFSKSEDEQFASGSLQMEESFDLVLQLIEQYPVVTIVIDAMDECNPDKRHELLKALEQILQRSSTLVKIFVSSRNDQDLVLRLQHYPNLEIDSRRNSDDIARFVEANVEQLIQDGNLLQYSDSRVDMKKLIVDKVIEGADGMFRWASLQLQYLCSFELDDDIKSNLGRLPPDLNTLYDELYKVLSTKPGRFSAIILKNSLSLLLCAQQKMSTTEFISVVSVDTESGTAVKITSKDLVLKICGSFIVFDQQMDTFRLAHLSVREYLEQQPKFSRTMVNALAAEICLWNLLSFCPRGGATEHIMNHVGWQATTLDSQPDKLKTYSDRYWVEHCARAREQRDDKRLRCILRHVLSGSGGLTSPIALWARRIRGLDLDDDDPSGSKDTQNPRSSVERWADQSSWSYATRDQVSTNSLWSNHTQNPHSSVAKWADRFKPEFWGYDLSPWRRMPRSIRSEMCVGLLVACTFNLNEFIPDMVEASMGSMQNEVLYYDIPLLISMHQFSYSSIEALLTTNPDRMRITEKVVDEAIRKDDDARALTLLFQHHERDIPITEKALIAAAMIPDGREAMSLLLEKGRDRISITPEVATAIIGNPTFGNDIFKLLLNQRGEGTHAQQIVLIAAMKTRDKSVGMDIVAMILDQYEAEIKVTKELVLAVMRSGQGHDPNRREYYYMSLLLRLAKAEQNLAEDAISVVAESFDERFVEEFLGDRPTTKRIARAAARNQTHAVEVMTYLLNRKGGASIPITESIVKAAARNETLGDKIMVYLFFHSNESIKITESIVKAAARNENLGHKIMTFLLTRSGRHFPITEKVMTTVVRNSNSGAKMMNLLIEHRKKDIRITKNVLDEISSNPFQGKFIMLNLCHNGLGTTLPDHPTVRQYEKMTPQLGRFRFGHNWVYFDSNGMYW</sequence>
<evidence type="ECO:0000259" key="4">
    <source>
        <dbReference type="Pfam" id="PF24883"/>
    </source>
</evidence>
<dbReference type="OrthoDB" id="7464126at2759"/>
<dbReference type="InterPro" id="IPR056125">
    <property type="entry name" value="DUF7708"/>
</dbReference>
<dbReference type="PANTHER" id="PTHR10039:SF16">
    <property type="entry name" value="GPI INOSITOL-DEACYLASE"/>
    <property type="match status" value="1"/>
</dbReference>
<protein>
    <recommendedName>
        <fullName evidence="7">NACHT domain-containing protein</fullName>
    </recommendedName>
</protein>
<evidence type="ECO:0008006" key="7">
    <source>
        <dbReference type="Google" id="ProtNLM"/>
    </source>
</evidence>
<evidence type="ECO:0000259" key="3">
    <source>
        <dbReference type="Pfam" id="PF24809"/>
    </source>
</evidence>
<evidence type="ECO:0000313" key="6">
    <source>
        <dbReference type="Proteomes" id="UP001152607"/>
    </source>
</evidence>
<dbReference type="InterPro" id="IPR055530">
    <property type="entry name" value="DUF7104"/>
</dbReference>
<dbReference type="Gene3D" id="1.20.5.340">
    <property type="match status" value="1"/>
</dbReference>
<organism evidence="5 6">
    <name type="scientific">Periconia digitata</name>
    <dbReference type="NCBI Taxonomy" id="1303443"/>
    <lineage>
        <taxon>Eukaryota</taxon>
        <taxon>Fungi</taxon>
        <taxon>Dikarya</taxon>
        <taxon>Ascomycota</taxon>
        <taxon>Pezizomycotina</taxon>
        <taxon>Dothideomycetes</taxon>
        <taxon>Pleosporomycetidae</taxon>
        <taxon>Pleosporales</taxon>
        <taxon>Massarineae</taxon>
        <taxon>Periconiaceae</taxon>
        <taxon>Periconia</taxon>
    </lineage>
</organism>